<keyword evidence="4" id="KW-1185">Reference proteome</keyword>
<feature type="region of interest" description="Disordered" evidence="1">
    <location>
        <begin position="74"/>
        <end position="129"/>
    </location>
</feature>
<feature type="region of interest" description="Disordered" evidence="1">
    <location>
        <begin position="740"/>
        <end position="759"/>
    </location>
</feature>
<feature type="compositionally biased region" description="Basic and acidic residues" evidence="1">
    <location>
        <begin position="538"/>
        <end position="547"/>
    </location>
</feature>
<feature type="compositionally biased region" description="Acidic residues" evidence="1">
    <location>
        <begin position="478"/>
        <end position="493"/>
    </location>
</feature>
<feature type="region of interest" description="Disordered" evidence="1">
    <location>
        <begin position="448"/>
        <end position="559"/>
    </location>
</feature>
<protein>
    <recommendedName>
        <fullName evidence="5">Ig-like domain-containing protein</fullName>
    </recommendedName>
</protein>
<keyword evidence="2" id="KW-0732">Signal</keyword>
<gene>
    <name evidence="3" type="ORF">FJT64_000020</name>
</gene>
<sequence>MTRLGAAPLLAAVTVVMLSACRAGRVYFPGPSIGPAPPALWQSLHTLRQARRLDGQDDGAPELRAAGVRIGQKYSDLEQPPQQPESDQVPPLGDGEPADPQPLGPVDILGPLDIRDLSDNEQTSAPRPVRVNDAEHQQNSENLQSLSPLPIFLAVDPKDPEGPTNVPAGTPEPRGVNSIVDLQNPETFVSFGNRQPDPANDDFRRPTPDGFSNPNPDDVITLDEAFDINKPAFVSGLIPEGVVFAAATADDFSNNEEDLSPPDGEEQLPRRPDLQSSASVFDSTSVDRPEPEGSVDRPPSDRDPVRTRPATVAVASGPLRSDQNLLNLLVTQGVLRPVGRVRVAQLRLVSDTEQEAEDEDESGVFFAPARSDNDVTVELVGGEELPQAFDERRQYRAESNPGPTLEADNTEPDIQPDEKEGWETSATSDDAREQVLASNIVPILSEKEVFDRLVTPRASTSSKIAGTGSSTDTTPPPDESEDVPPVAEDDEPEQPAVTPRVDSLAARLTELSSRVSRQGTWGRRVSNATPRGGADGADSGRRYRWQDAPRSGWQRRDDVAEPVFVDTAALEASEDLNAAGSERHEELAVLEDNEDALQELVMFDEETSEQAEEVSEDEEIDGDRSNALEEMENRKPAPKTKHTGAEIFTERTASFRTENSTEDEEAGPPQLVGEMHNCPELGGSVTLECRVKNPPQHDQIKRFWWVRRHFDDDHNAVKDDLLAVGGTSLYSANNTSIQQVGGGTGGQREVGGIEGREGD</sequence>
<dbReference type="Proteomes" id="UP000440578">
    <property type="component" value="Unassembled WGS sequence"/>
</dbReference>
<dbReference type="PROSITE" id="PS51257">
    <property type="entry name" value="PROKAR_LIPOPROTEIN"/>
    <property type="match status" value="1"/>
</dbReference>
<accession>A0A6A4XBE7</accession>
<feature type="compositionally biased region" description="Basic and acidic residues" evidence="1">
    <location>
        <begin position="285"/>
        <end position="306"/>
    </location>
</feature>
<dbReference type="EMBL" id="VIIS01000001">
    <property type="protein sequence ID" value="KAF0314749.1"/>
    <property type="molecule type" value="Genomic_DNA"/>
</dbReference>
<proteinExistence type="predicted"/>
<feature type="region of interest" description="Disordered" evidence="1">
    <location>
        <begin position="382"/>
        <end position="433"/>
    </location>
</feature>
<reference evidence="3 4" key="1">
    <citation type="submission" date="2019-07" db="EMBL/GenBank/DDBJ databases">
        <title>Draft genome assembly of a fouling barnacle, Amphibalanus amphitrite (Darwin, 1854): The first reference genome for Thecostraca.</title>
        <authorList>
            <person name="Kim W."/>
        </authorList>
    </citation>
    <scope>NUCLEOTIDE SEQUENCE [LARGE SCALE GENOMIC DNA]</scope>
    <source>
        <strain evidence="3">SNU_AA5</strain>
        <tissue evidence="3">Soma without cirri and trophi</tissue>
    </source>
</reference>
<feature type="chain" id="PRO_5036168163" description="Ig-like domain-containing protein" evidence="2">
    <location>
        <begin position="24"/>
        <end position="759"/>
    </location>
</feature>
<name>A0A6A4XBE7_AMPAM</name>
<evidence type="ECO:0000256" key="2">
    <source>
        <dbReference type="SAM" id="SignalP"/>
    </source>
</evidence>
<feature type="region of interest" description="Disordered" evidence="1">
    <location>
        <begin position="159"/>
        <end position="178"/>
    </location>
</feature>
<feature type="compositionally biased region" description="Polar residues" evidence="1">
    <location>
        <begin position="274"/>
        <end position="284"/>
    </location>
</feature>
<evidence type="ECO:0000313" key="4">
    <source>
        <dbReference type="Proteomes" id="UP000440578"/>
    </source>
</evidence>
<feature type="region of interest" description="Disordered" evidence="1">
    <location>
        <begin position="253"/>
        <end position="308"/>
    </location>
</feature>
<feature type="signal peptide" evidence="2">
    <location>
        <begin position="1"/>
        <end position="23"/>
    </location>
</feature>
<feature type="compositionally biased region" description="Gly residues" evidence="1">
    <location>
        <begin position="740"/>
        <end position="753"/>
    </location>
</feature>
<dbReference type="AlphaFoldDB" id="A0A6A4XBE7"/>
<organism evidence="3 4">
    <name type="scientific">Amphibalanus amphitrite</name>
    <name type="common">Striped barnacle</name>
    <name type="synonym">Balanus amphitrite</name>
    <dbReference type="NCBI Taxonomy" id="1232801"/>
    <lineage>
        <taxon>Eukaryota</taxon>
        <taxon>Metazoa</taxon>
        <taxon>Ecdysozoa</taxon>
        <taxon>Arthropoda</taxon>
        <taxon>Crustacea</taxon>
        <taxon>Multicrustacea</taxon>
        <taxon>Cirripedia</taxon>
        <taxon>Thoracica</taxon>
        <taxon>Thoracicalcarea</taxon>
        <taxon>Balanomorpha</taxon>
        <taxon>Balanoidea</taxon>
        <taxon>Balanidae</taxon>
        <taxon>Amphibalaninae</taxon>
        <taxon>Amphibalanus</taxon>
    </lineage>
</organism>
<feature type="compositionally biased region" description="Polar residues" evidence="1">
    <location>
        <begin position="510"/>
        <end position="519"/>
    </location>
</feature>
<dbReference type="EMBL" id="VIIS01000001">
    <property type="protein sequence ID" value="KAF0314750.1"/>
    <property type="molecule type" value="Genomic_DNA"/>
</dbReference>
<comment type="caution">
    <text evidence="3">The sequence shown here is derived from an EMBL/GenBank/DDBJ whole genome shotgun (WGS) entry which is preliminary data.</text>
</comment>
<evidence type="ECO:0000256" key="1">
    <source>
        <dbReference type="SAM" id="MobiDB-lite"/>
    </source>
</evidence>
<evidence type="ECO:0008006" key="5">
    <source>
        <dbReference type="Google" id="ProtNLM"/>
    </source>
</evidence>
<feature type="region of interest" description="Disordered" evidence="1">
    <location>
        <begin position="188"/>
        <end position="218"/>
    </location>
</feature>
<feature type="compositionally biased region" description="Acidic residues" evidence="1">
    <location>
        <begin position="253"/>
        <end position="266"/>
    </location>
</feature>
<evidence type="ECO:0000313" key="3">
    <source>
        <dbReference type="EMBL" id="KAF0314749.1"/>
    </source>
</evidence>